<keyword evidence="4 8" id="KW-1133">Transmembrane helix</keyword>
<reference evidence="10 11" key="1">
    <citation type="submission" date="2017-05" db="EMBL/GenBank/DDBJ databases">
        <title>Genome of assembly of the Bengalese finch, Lonchura striata domestica.</title>
        <authorList>
            <person name="Colquitt B.M."/>
            <person name="Brainard M.S."/>
        </authorList>
    </citation>
    <scope>NUCLEOTIDE SEQUENCE [LARGE SCALE GENOMIC DNA]</scope>
    <source>
        <strain evidence="10">White83orange57</strain>
    </source>
</reference>
<evidence type="ECO:0000256" key="3">
    <source>
        <dbReference type="ARBA" id="ARBA00022737"/>
    </source>
</evidence>
<accession>A0A218V3I7</accession>
<dbReference type="PANTHER" id="PTHR24099:SF19">
    <property type="entry name" value="FIBRONECTIN TYPE III DOMAIN-CONTAINING PROTEIN 3B"/>
    <property type="match status" value="1"/>
</dbReference>
<dbReference type="InterPro" id="IPR036116">
    <property type="entry name" value="FN3_sf"/>
</dbReference>
<organism evidence="10 11">
    <name type="scientific">Lonchura striata</name>
    <name type="common">white-rumped munia</name>
    <dbReference type="NCBI Taxonomy" id="40157"/>
    <lineage>
        <taxon>Eukaryota</taxon>
        <taxon>Metazoa</taxon>
        <taxon>Chordata</taxon>
        <taxon>Craniata</taxon>
        <taxon>Vertebrata</taxon>
        <taxon>Euteleostomi</taxon>
        <taxon>Archelosauria</taxon>
        <taxon>Archosauria</taxon>
        <taxon>Dinosauria</taxon>
        <taxon>Saurischia</taxon>
        <taxon>Theropoda</taxon>
        <taxon>Coelurosauria</taxon>
        <taxon>Aves</taxon>
        <taxon>Neognathae</taxon>
        <taxon>Neoaves</taxon>
        <taxon>Telluraves</taxon>
        <taxon>Australaves</taxon>
        <taxon>Passeriformes</taxon>
        <taxon>Passeroidea</taxon>
        <taxon>Estrildidae</taxon>
        <taxon>Estrildinae</taxon>
        <taxon>Lonchura</taxon>
    </lineage>
</organism>
<comment type="caution">
    <text evidence="10">The sequence shown here is derived from an EMBL/GenBank/DDBJ whole genome shotgun (WGS) entry which is preliminary data.</text>
</comment>
<feature type="domain" description="Fibronectin type-III" evidence="9">
    <location>
        <begin position="772"/>
        <end position="865"/>
    </location>
</feature>
<dbReference type="InterPro" id="IPR050617">
    <property type="entry name" value="E3_ligase_FN3/SPRY"/>
</dbReference>
<feature type="region of interest" description="Disordered" evidence="7">
    <location>
        <begin position="185"/>
        <end position="214"/>
    </location>
</feature>
<evidence type="ECO:0000256" key="7">
    <source>
        <dbReference type="SAM" id="MobiDB-lite"/>
    </source>
</evidence>
<comment type="subcellular location">
    <subcellularLocation>
        <location evidence="1">Membrane</location>
        <topology evidence="1">Single-pass membrane protein</topology>
    </subcellularLocation>
</comment>
<evidence type="ECO:0000313" key="10">
    <source>
        <dbReference type="EMBL" id="OWK60567.1"/>
    </source>
</evidence>
<gene>
    <name evidence="10" type="primary">FNDC3B</name>
    <name evidence="10" type="ORF">RLOC_00011837</name>
</gene>
<dbReference type="PROSITE" id="PS50853">
    <property type="entry name" value="FN3"/>
    <property type="match status" value="8"/>
</dbReference>
<feature type="domain" description="Fibronectin type-III" evidence="9">
    <location>
        <begin position="384"/>
        <end position="476"/>
    </location>
</feature>
<dbReference type="SUPFAM" id="SSF49265">
    <property type="entry name" value="Fibronectin type III"/>
    <property type="match status" value="6"/>
</dbReference>
<dbReference type="Gene3D" id="2.60.40.10">
    <property type="entry name" value="Immunoglobulins"/>
    <property type="match status" value="9"/>
</dbReference>
<dbReference type="EMBL" id="MUZQ01000058">
    <property type="protein sequence ID" value="OWK60567.1"/>
    <property type="molecule type" value="Genomic_DNA"/>
</dbReference>
<dbReference type="FunFam" id="2.60.40.10:FF:000309">
    <property type="entry name" value="Fibronectin type III domain containing 3B"/>
    <property type="match status" value="1"/>
</dbReference>
<feature type="domain" description="Fibronectin type-III" evidence="9">
    <location>
        <begin position="1023"/>
        <end position="1129"/>
    </location>
</feature>
<sequence length="1300" mass="142916">MYVTMMMTDQIPLELPPLLNGEVAMMPHIVNGDGSQQVFLVQVNPGETFTIRAEDGTLQCIQGPAEVPMMSPNGSIPPIHVPPGYISQVIEDSTGVRRVVVTPQSPECFPPSYPSAISPTHHLPPYLAHHPHFIHNSHTAFYPPVTGPGDMPPQFFPQHHLPPTIYGEQEIIPLYGMSSYITREDQYSKPQHKKLKDRQIDRQNRLNSPPSSIYKSHIGSCTTVYNGYAKSHNGASSGGGGAPALKKPERRARSSPKSNEQDPHEFDSETKRVQDILSGMEKPQVTNIQARTVLLSWSPPPGLLNADRHNNGLPYTCTYEVALSDKGRDGKYKIIYSGEELEYHLKDLRPATDYHVRVYATYNSVKGSCSEPVSFTTHSSAPESPFPPKASHRTKSSLTLQWKAPIDNGSKITSYLLEWDEGKRNSGFRECYFGSQKHCKLTKLCPALGYTFRLAAQNDIGTSGYSQEVVCYTAGNIPQTPSAPRLIRAGVTWISLQWNKVEGCTPEEVISYTLEIQEEDNVSADSVFHPKYTGEEQACTVKNLRRSTQYKFRLFASNVEGKSSPSEVLVCTTSPDRPGPPTRPVIKGPITAHGFSVKWDPPQDNGGSEILKYLLEISQGSPEANQWEVAYSGSATEYTCTHLKPGTLYKLRACCISTGGHSQCSESLPVRTLSVAPGPCRPPRLLGKPRHREVQLQWDVPESESGCPVSEYSVEMTAPEEVVSEVYHGAELECTVSSLLPGATYGFRVRALNDGGYGPYSEATEVTTAAGPPGQCRAPSLSFLSDTRVLVSWESPECSGTDISEYRLEWGEEEESLQLAYSGTETCFEIGDLSAATHYCCRLQAMNQAGAGPYSELVTCRTPAAVPGAVCALSVLEDEHVAACQPSPSVCLVLGWEEPSNNGAEITSYNIDLGDVSIPVGNVTSHTKQAKYYLFEALNSLAKVSAEFEVNQQKVYMIRIQAVNEIGAGPFSHFIKAKTRPLPPLPPRLECAAAGPQSLKLKWGDSSSKLHSADDMVYILQIEDRNKRCGYSQESSGRHLAALSSIPVECAQMLLAKKAIFFVVEELKYFNSQEFQTSDEFIPIYRGPSHTYKIQRLTESTCYSFRIQAVNDAGEGPFSEICTFCTTKSLPPAIKVLIKQDFSAVFILNSNTFPFIVAPRVTQLGGNSCEVTWEMVPPMKGDPVGYVLQVLVGRESEYKQVYKGEETTFHISGLQLNTDYRFRVCACRRCLEPWQELSGPFSPSAAFALQRGALALPAEPGAASAKAALPTDEQFAALIVLGFASLSILFACILQYFFMK</sequence>
<dbReference type="Pfam" id="PF00041">
    <property type="entry name" value="fn3"/>
    <property type="match status" value="6"/>
</dbReference>
<dbReference type="FunFam" id="2.60.40.10:FF:000185">
    <property type="entry name" value="Fibronectin type III domain containing 3A"/>
    <property type="match status" value="1"/>
</dbReference>
<keyword evidence="5 8" id="KW-0472">Membrane</keyword>
<dbReference type="PRINTS" id="PR00014">
    <property type="entry name" value="FNTYPEIII"/>
</dbReference>
<evidence type="ECO:0000313" key="11">
    <source>
        <dbReference type="Proteomes" id="UP000197619"/>
    </source>
</evidence>
<evidence type="ECO:0000259" key="9">
    <source>
        <dbReference type="PROSITE" id="PS50853"/>
    </source>
</evidence>
<dbReference type="SMART" id="SM00060">
    <property type="entry name" value="FN3"/>
    <property type="match status" value="9"/>
</dbReference>
<feature type="domain" description="Fibronectin type-III" evidence="9">
    <location>
        <begin position="1155"/>
        <end position="1252"/>
    </location>
</feature>
<proteinExistence type="inferred from homology"/>
<feature type="compositionally biased region" description="Polar residues" evidence="7">
    <location>
        <begin position="205"/>
        <end position="214"/>
    </location>
</feature>
<evidence type="ECO:0000256" key="6">
    <source>
        <dbReference type="ARBA" id="ARBA00038207"/>
    </source>
</evidence>
<dbReference type="FunFam" id="2.60.40.10:FF:000180">
    <property type="entry name" value="Fibronectin type III domain containing 3A"/>
    <property type="match status" value="1"/>
</dbReference>
<feature type="region of interest" description="Disordered" evidence="7">
    <location>
        <begin position="232"/>
        <end position="271"/>
    </location>
</feature>
<dbReference type="FunFam" id="2.60.40.10:FF:000396">
    <property type="entry name" value="Fibronectin type III domain containing 3B"/>
    <property type="match status" value="1"/>
</dbReference>
<dbReference type="FunFam" id="2.60.40.10:FF:000195">
    <property type="entry name" value="Fibronectin type III domain containing 3A"/>
    <property type="match status" value="1"/>
</dbReference>
<dbReference type="STRING" id="299123.ENSLSDP00000003766"/>
<feature type="domain" description="Fibronectin type-III" evidence="9">
    <location>
        <begin position="279"/>
        <end position="380"/>
    </location>
</feature>
<evidence type="ECO:0000256" key="5">
    <source>
        <dbReference type="ARBA" id="ARBA00023136"/>
    </source>
</evidence>
<feature type="domain" description="Fibronectin type-III" evidence="9">
    <location>
        <begin position="679"/>
        <end position="771"/>
    </location>
</feature>
<feature type="domain" description="Fibronectin type-III" evidence="9">
    <location>
        <begin position="480"/>
        <end position="576"/>
    </location>
</feature>
<dbReference type="CDD" id="cd00063">
    <property type="entry name" value="FN3"/>
    <property type="match status" value="9"/>
</dbReference>
<name>A0A218V3I7_9PASE</name>
<comment type="similarity">
    <text evidence="6">Belongs to the FNDC3 family.</text>
</comment>
<dbReference type="GO" id="GO:0016020">
    <property type="term" value="C:membrane"/>
    <property type="evidence" value="ECO:0007669"/>
    <property type="project" value="UniProtKB-SubCell"/>
</dbReference>
<dbReference type="Proteomes" id="UP000197619">
    <property type="component" value="Unassembled WGS sequence"/>
</dbReference>
<keyword evidence="2 8" id="KW-0812">Transmembrane</keyword>
<feature type="domain" description="Fibronectin type-III" evidence="9">
    <location>
        <begin position="580"/>
        <end position="675"/>
    </location>
</feature>
<protein>
    <submittedName>
        <fullName evidence="10">Fibronectin type III domain-containing protein 3B</fullName>
    </submittedName>
</protein>
<evidence type="ECO:0000256" key="2">
    <source>
        <dbReference type="ARBA" id="ARBA00022692"/>
    </source>
</evidence>
<keyword evidence="3" id="KW-0677">Repeat</keyword>
<evidence type="ECO:0000256" key="4">
    <source>
        <dbReference type="ARBA" id="ARBA00022989"/>
    </source>
</evidence>
<dbReference type="InterPro" id="IPR013783">
    <property type="entry name" value="Ig-like_fold"/>
</dbReference>
<evidence type="ECO:0000256" key="1">
    <source>
        <dbReference type="ARBA" id="ARBA00004167"/>
    </source>
</evidence>
<feature type="transmembrane region" description="Helical" evidence="8">
    <location>
        <begin position="1275"/>
        <end position="1298"/>
    </location>
</feature>
<dbReference type="FunFam" id="2.60.40.10:FF:000210">
    <property type="entry name" value="Fibronectin type III domain containing 3A"/>
    <property type="match status" value="1"/>
</dbReference>
<evidence type="ECO:0000256" key="8">
    <source>
        <dbReference type="SAM" id="Phobius"/>
    </source>
</evidence>
<keyword evidence="11" id="KW-1185">Reference proteome</keyword>
<feature type="compositionally biased region" description="Basic and acidic residues" evidence="7">
    <location>
        <begin position="259"/>
        <end position="271"/>
    </location>
</feature>
<dbReference type="PANTHER" id="PTHR24099">
    <property type="entry name" value="E3 UBIQUITIN-PROTEIN LIGASE TRIM36-RELATED"/>
    <property type="match status" value="1"/>
</dbReference>
<dbReference type="InterPro" id="IPR003961">
    <property type="entry name" value="FN3_dom"/>
</dbReference>